<keyword evidence="6" id="KW-1185">Reference proteome</keyword>
<dbReference type="AlphaFoldDB" id="A0A4Q7VGS1"/>
<feature type="domain" description="Glycosyltransferase 2-like" evidence="4">
    <location>
        <begin position="15"/>
        <end position="120"/>
    </location>
</feature>
<accession>A0A4Q7VGS1</accession>
<evidence type="ECO:0000256" key="1">
    <source>
        <dbReference type="ARBA" id="ARBA00006739"/>
    </source>
</evidence>
<name>A0A4Q7VGS1_9BURK</name>
<organism evidence="5 6">
    <name type="scientific">Rivibacter subsaxonicus</name>
    <dbReference type="NCBI Taxonomy" id="457575"/>
    <lineage>
        <taxon>Bacteria</taxon>
        <taxon>Pseudomonadati</taxon>
        <taxon>Pseudomonadota</taxon>
        <taxon>Betaproteobacteria</taxon>
        <taxon>Burkholderiales</taxon>
        <taxon>Rivibacter</taxon>
    </lineage>
</organism>
<dbReference type="SUPFAM" id="SSF53448">
    <property type="entry name" value="Nucleotide-diphospho-sugar transferases"/>
    <property type="match status" value="1"/>
</dbReference>
<dbReference type="OrthoDB" id="9771846at2"/>
<evidence type="ECO:0000313" key="6">
    <source>
        <dbReference type="Proteomes" id="UP000293671"/>
    </source>
</evidence>
<dbReference type="GO" id="GO:0016757">
    <property type="term" value="F:glycosyltransferase activity"/>
    <property type="evidence" value="ECO:0007669"/>
    <property type="project" value="UniProtKB-KW"/>
</dbReference>
<keyword evidence="3 5" id="KW-0808">Transferase</keyword>
<dbReference type="InterPro" id="IPR001173">
    <property type="entry name" value="Glyco_trans_2-like"/>
</dbReference>
<comment type="similarity">
    <text evidence="1">Belongs to the glycosyltransferase 2 family.</text>
</comment>
<sequence length="309" mass="33877">MSPAVLAQATSTVAVVVTFHPDAERLLEGLHAILPQVDAVVVVDNGSSAPILDAISELGRVTVLKLEANHGIGFAQNRGIDWARSRQADFVLLLDQDSVAADDMVARLRRAHDELAAGGVRIGPVGPAQVDGFNASLARFTCFRRARYSQVTVPPEKASMACDVLIASGSLIPITVLDAVGAMNEDLFIDKVDTEWCLRVGRAGYEIHGVPAARLYHRLGESALTVSWWRGKRLPVHKPFRYYYMVRNSILLQRMPRMRWGWRTADLSQMVQIILFHGLLAPASRQNRPMILRGLRDGISAVSGPISKA</sequence>
<comment type="caution">
    <text evidence="5">The sequence shown here is derived from an EMBL/GenBank/DDBJ whole genome shotgun (WGS) entry which is preliminary data.</text>
</comment>
<dbReference type="InterPro" id="IPR029044">
    <property type="entry name" value="Nucleotide-diphossugar_trans"/>
</dbReference>
<proteinExistence type="inferred from homology"/>
<gene>
    <name evidence="5" type="ORF">EV670_2990</name>
</gene>
<evidence type="ECO:0000313" key="5">
    <source>
        <dbReference type="EMBL" id="RZT95239.1"/>
    </source>
</evidence>
<reference evidence="5 6" key="1">
    <citation type="submission" date="2019-02" db="EMBL/GenBank/DDBJ databases">
        <title>Genomic Encyclopedia of Type Strains, Phase IV (KMG-IV): sequencing the most valuable type-strain genomes for metagenomic binning, comparative biology and taxonomic classification.</title>
        <authorList>
            <person name="Goeker M."/>
        </authorList>
    </citation>
    <scope>NUCLEOTIDE SEQUENCE [LARGE SCALE GENOMIC DNA]</scope>
    <source>
        <strain evidence="5 6">DSM 19570</strain>
    </source>
</reference>
<dbReference type="PANTHER" id="PTHR43179:SF12">
    <property type="entry name" value="GALACTOFURANOSYLTRANSFERASE GLFT2"/>
    <property type="match status" value="1"/>
</dbReference>
<protein>
    <submittedName>
        <fullName evidence="5">Rhamnosyltransferase</fullName>
    </submittedName>
</protein>
<evidence type="ECO:0000259" key="4">
    <source>
        <dbReference type="Pfam" id="PF00535"/>
    </source>
</evidence>
<dbReference type="PANTHER" id="PTHR43179">
    <property type="entry name" value="RHAMNOSYLTRANSFERASE WBBL"/>
    <property type="match status" value="1"/>
</dbReference>
<evidence type="ECO:0000256" key="3">
    <source>
        <dbReference type="ARBA" id="ARBA00022679"/>
    </source>
</evidence>
<dbReference type="Gene3D" id="3.90.550.10">
    <property type="entry name" value="Spore Coat Polysaccharide Biosynthesis Protein SpsA, Chain A"/>
    <property type="match status" value="1"/>
</dbReference>
<dbReference type="EMBL" id="SHKP01000007">
    <property type="protein sequence ID" value="RZT95239.1"/>
    <property type="molecule type" value="Genomic_DNA"/>
</dbReference>
<keyword evidence="2" id="KW-0328">Glycosyltransferase</keyword>
<dbReference type="Proteomes" id="UP000293671">
    <property type="component" value="Unassembled WGS sequence"/>
</dbReference>
<evidence type="ECO:0000256" key="2">
    <source>
        <dbReference type="ARBA" id="ARBA00022676"/>
    </source>
</evidence>
<dbReference type="Pfam" id="PF00535">
    <property type="entry name" value="Glycos_transf_2"/>
    <property type="match status" value="1"/>
</dbReference>
<dbReference type="CDD" id="cd02526">
    <property type="entry name" value="GT2_RfbF_like"/>
    <property type="match status" value="1"/>
</dbReference>